<evidence type="ECO:0000313" key="1">
    <source>
        <dbReference type="EMBL" id="RCI72039.1"/>
    </source>
</evidence>
<protein>
    <submittedName>
        <fullName evidence="1">Uncharacterized protein</fullName>
    </submittedName>
</protein>
<dbReference type="AlphaFoldDB" id="A0A367M3T8"/>
<dbReference type="InterPro" id="IPR058601">
    <property type="entry name" value="Phage_phiTE_015-like"/>
</dbReference>
<dbReference type="Proteomes" id="UP000253594">
    <property type="component" value="Unassembled WGS sequence"/>
</dbReference>
<comment type="caution">
    <text evidence="1">The sequence shown here is derived from an EMBL/GenBank/DDBJ whole genome shotgun (WGS) entry which is preliminary data.</text>
</comment>
<gene>
    <name evidence="1" type="ORF">DT376_25890</name>
</gene>
<dbReference type="Pfam" id="PF26207">
    <property type="entry name" value="Phage_phiTE_015"/>
    <property type="match status" value="1"/>
</dbReference>
<dbReference type="RefSeq" id="WP_114064718.1">
    <property type="nucleotide sequence ID" value="NZ_QORD01000235.1"/>
</dbReference>
<accession>A0A367M3T8</accession>
<proteinExistence type="predicted"/>
<name>A0A367M3T8_PSEAI</name>
<organism evidence="1 2">
    <name type="scientific">Pseudomonas aeruginosa</name>
    <dbReference type="NCBI Taxonomy" id="287"/>
    <lineage>
        <taxon>Bacteria</taxon>
        <taxon>Pseudomonadati</taxon>
        <taxon>Pseudomonadota</taxon>
        <taxon>Gammaproteobacteria</taxon>
        <taxon>Pseudomonadales</taxon>
        <taxon>Pseudomonadaceae</taxon>
        <taxon>Pseudomonas</taxon>
    </lineage>
</organism>
<sequence>MPDMREEFEAWASSHFVDVGSGNPLKKGPNGHYGFYVVATAWKAWQASRAALKVELPERAVLPEYTEHRLLYCERTGFNDCLERVKEALQQAGIEVK</sequence>
<reference evidence="1 2" key="1">
    <citation type="submission" date="2018-07" db="EMBL/GenBank/DDBJ databases">
        <title>Mechanisms of high-level aminoglycoside resistance among Gram-negative pathogens in Brazil.</title>
        <authorList>
            <person name="Ballaben A.S."/>
            <person name="Darini A.L.C."/>
            <person name="Doi Y."/>
        </authorList>
    </citation>
    <scope>NUCLEOTIDE SEQUENCE [LARGE SCALE GENOMIC DNA]</scope>
    <source>
        <strain evidence="1 2">B2-305</strain>
    </source>
</reference>
<evidence type="ECO:0000313" key="2">
    <source>
        <dbReference type="Proteomes" id="UP000253594"/>
    </source>
</evidence>
<dbReference type="EMBL" id="QORE01001114">
    <property type="protein sequence ID" value="RCI72039.1"/>
    <property type="molecule type" value="Genomic_DNA"/>
</dbReference>